<name>A0A6J6KAV0_9ZZZZ</name>
<accession>A0A6J6KAV0</accession>
<evidence type="ECO:0000313" key="2">
    <source>
        <dbReference type="EMBL" id="CAB4645324.1"/>
    </source>
</evidence>
<gene>
    <name evidence="1" type="ORF">UFOPK1684_00434</name>
    <name evidence="2" type="ORF">UFOPK2158_00894</name>
</gene>
<protein>
    <submittedName>
        <fullName evidence="2">Unannotated protein</fullName>
    </submittedName>
</protein>
<reference evidence="2" key="1">
    <citation type="submission" date="2020-05" db="EMBL/GenBank/DDBJ databases">
        <authorList>
            <person name="Chiriac C."/>
            <person name="Salcher M."/>
            <person name="Ghai R."/>
            <person name="Kavagutti S V."/>
        </authorList>
    </citation>
    <scope>NUCLEOTIDE SEQUENCE</scope>
</reference>
<dbReference type="AlphaFoldDB" id="A0A6J6KAV0"/>
<proteinExistence type="predicted"/>
<evidence type="ECO:0000313" key="1">
    <source>
        <dbReference type="EMBL" id="CAB4566227.1"/>
    </source>
</evidence>
<sequence length="29" mass="3608">MLYLRAIELVTHINMNWEIQWLKNSQAEY</sequence>
<organism evidence="2">
    <name type="scientific">freshwater metagenome</name>
    <dbReference type="NCBI Taxonomy" id="449393"/>
    <lineage>
        <taxon>unclassified sequences</taxon>
        <taxon>metagenomes</taxon>
        <taxon>ecological metagenomes</taxon>
    </lineage>
</organism>
<dbReference type="EMBL" id="CAEZTM010000013">
    <property type="protein sequence ID" value="CAB4566227.1"/>
    <property type="molecule type" value="Genomic_DNA"/>
</dbReference>
<dbReference type="EMBL" id="CAEZVY010000087">
    <property type="protein sequence ID" value="CAB4645324.1"/>
    <property type="molecule type" value="Genomic_DNA"/>
</dbReference>